<dbReference type="InterPro" id="IPR006015">
    <property type="entry name" value="Universal_stress_UspA"/>
</dbReference>
<reference evidence="4" key="1">
    <citation type="submission" date="2017-01" db="EMBL/GenBank/DDBJ databases">
        <authorList>
            <person name="Varghese N."/>
            <person name="Submissions S."/>
        </authorList>
    </citation>
    <scope>NUCLEOTIDE SEQUENCE [LARGE SCALE GENOMIC DNA]</scope>
    <source>
        <strain evidence="4">ATCC 51758</strain>
    </source>
</reference>
<dbReference type="Proteomes" id="UP000186819">
    <property type="component" value="Unassembled WGS sequence"/>
</dbReference>
<dbReference type="Pfam" id="PF00582">
    <property type="entry name" value="Usp"/>
    <property type="match status" value="1"/>
</dbReference>
<sequence length="145" mass="15586">MLKVLVPLDGSDNANRALEHLMKLRALGGELDIHLLNVQIPVDGHARSFVSHDDLETWHREEGLAALASARAALDAAGMPYTHHIAIGHVADTIVRYASEHRFDKIVMGTHGRGALLQALLGSVAHAVLERSPVPVTLVKPLPPG</sequence>
<accession>A0A1N7BCY3</accession>
<feature type="domain" description="UspA" evidence="2">
    <location>
        <begin position="3"/>
        <end position="140"/>
    </location>
</feature>
<dbReference type="CDD" id="cd00293">
    <property type="entry name" value="USP-like"/>
    <property type="match status" value="1"/>
</dbReference>
<gene>
    <name evidence="3" type="ORF">SAMN05421829_11748</name>
</gene>
<dbReference type="PANTHER" id="PTHR46268">
    <property type="entry name" value="STRESS RESPONSE PROTEIN NHAX"/>
    <property type="match status" value="1"/>
</dbReference>
<evidence type="ECO:0000256" key="1">
    <source>
        <dbReference type="ARBA" id="ARBA00008791"/>
    </source>
</evidence>
<dbReference type="STRING" id="34027.SAMN05421829_11748"/>
<keyword evidence="4" id="KW-1185">Reference proteome</keyword>
<evidence type="ECO:0000313" key="4">
    <source>
        <dbReference type="Proteomes" id="UP000186819"/>
    </source>
</evidence>
<dbReference type="PRINTS" id="PR01438">
    <property type="entry name" value="UNVRSLSTRESS"/>
</dbReference>
<evidence type="ECO:0000313" key="3">
    <source>
        <dbReference type="EMBL" id="SIR49172.1"/>
    </source>
</evidence>
<dbReference type="Gene3D" id="3.40.50.620">
    <property type="entry name" value="HUPs"/>
    <property type="match status" value="1"/>
</dbReference>
<dbReference type="InterPro" id="IPR014729">
    <property type="entry name" value="Rossmann-like_a/b/a_fold"/>
</dbReference>
<dbReference type="PANTHER" id="PTHR46268:SF6">
    <property type="entry name" value="UNIVERSAL STRESS PROTEIN UP12"/>
    <property type="match status" value="1"/>
</dbReference>
<proteinExistence type="inferred from homology"/>
<dbReference type="SUPFAM" id="SSF52402">
    <property type="entry name" value="Adenine nucleotide alpha hydrolases-like"/>
    <property type="match status" value="1"/>
</dbReference>
<evidence type="ECO:0000259" key="2">
    <source>
        <dbReference type="Pfam" id="PF00582"/>
    </source>
</evidence>
<dbReference type="AlphaFoldDB" id="A0A1N7BCY3"/>
<organism evidence="3 4">
    <name type="scientific">Aromatoleum tolulyticum</name>
    <dbReference type="NCBI Taxonomy" id="34027"/>
    <lineage>
        <taxon>Bacteria</taxon>
        <taxon>Pseudomonadati</taxon>
        <taxon>Pseudomonadota</taxon>
        <taxon>Betaproteobacteria</taxon>
        <taxon>Rhodocyclales</taxon>
        <taxon>Rhodocyclaceae</taxon>
        <taxon>Aromatoleum</taxon>
    </lineage>
</organism>
<dbReference type="EMBL" id="FTMD01000017">
    <property type="protein sequence ID" value="SIR49172.1"/>
    <property type="molecule type" value="Genomic_DNA"/>
</dbReference>
<comment type="similarity">
    <text evidence="1">Belongs to the universal stress protein A family.</text>
</comment>
<dbReference type="InterPro" id="IPR006016">
    <property type="entry name" value="UspA"/>
</dbReference>
<dbReference type="RefSeq" id="WP_076603931.1">
    <property type="nucleotide sequence ID" value="NZ_FTMD01000017.1"/>
</dbReference>
<name>A0A1N7BCY3_9RHOO</name>
<dbReference type="OrthoDB" id="9792500at2"/>
<protein>
    <submittedName>
        <fullName evidence="3">Nucleotide-binding universal stress protein, UspA family</fullName>
    </submittedName>
</protein>